<feature type="region of interest" description="Disordered" evidence="1">
    <location>
        <begin position="174"/>
        <end position="203"/>
    </location>
</feature>
<evidence type="ECO:0000313" key="2">
    <source>
        <dbReference type="EMBL" id="CAG9773246.1"/>
    </source>
</evidence>
<dbReference type="AlphaFoldDB" id="A0A9N9N300"/>
<feature type="compositionally biased region" description="Acidic residues" evidence="1">
    <location>
        <begin position="187"/>
        <end position="203"/>
    </location>
</feature>
<reference evidence="2" key="1">
    <citation type="submission" date="2022-01" db="EMBL/GenBank/DDBJ databases">
        <authorList>
            <person name="King R."/>
        </authorList>
    </citation>
    <scope>NUCLEOTIDE SEQUENCE</scope>
</reference>
<sequence length="292" mass="32989">MEKTKKVLKRSPLNNQSKMMKRLFVLFALNHFPIVHQKKFGPNVQSASYGPMNSLGTPCGVPTKHDILNIFKASTEQYIKKVLDMEPPEPPVKKVIPRLKQLVYGEVLTTEEVLNRMRNVEKQRKGKGSKTGKGGKFKKLEKLVLSDKENDGNNINKRKDIEIKLLRAKKSKRDTYSSSSNSSSEELSYDETDDSPFEEEEDPLGAEDLYTADKSNLKKGSFALVCFKGGKRMTVTYKYLCVIEDVDWEEGEIKVTSLKCADDTCRVFSLVESDVSFVIVDHIIGITPEPSI</sequence>
<accession>A0A9N9N300</accession>
<gene>
    <name evidence="2" type="ORF">CEUTPL_LOCUS13643</name>
</gene>
<name>A0A9N9N300_9CUCU</name>
<protein>
    <submittedName>
        <fullName evidence="2">Uncharacterized protein</fullName>
    </submittedName>
</protein>
<evidence type="ECO:0000313" key="3">
    <source>
        <dbReference type="Proteomes" id="UP001152799"/>
    </source>
</evidence>
<keyword evidence="3" id="KW-1185">Reference proteome</keyword>
<dbReference type="EMBL" id="OU892285">
    <property type="protein sequence ID" value="CAG9773246.1"/>
    <property type="molecule type" value="Genomic_DNA"/>
</dbReference>
<feature type="compositionally biased region" description="Low complexity" evidence="1">
    <location>
        <begin position="177"/>
        <end position="186"/>
    </location>
</feature>
<dbReference type="Proteomes" id="UP001152799">
    <property type="component" value="Chromosome 9"/>
</dbReference>
<dbReference type="OrthoDB" id="6766653at2759"/>
<proteinExistence type="predicted"/>
<evidence type="ECO:0000256" key="1">
    <source>
        <dbReference type="SAM" id="MobiDB-lite"/>
    </source>
</evidence>
<organism evidence="2 3">
    <name type="scientific">Ceutorhynchus assimilis</name>
    <name type="common">cabbage seed weevil</name>
    <dbReference type="NCBI Taxonomy" id="467358"/>
    <lineage>
        <taxon>Eukaryota</taxon>
        <taxon>Metazoa</taxon>
        <taxon>Ecdysozoa</taxon>
        <taxon>Arthropoda</taxon>
        <taxon>Hexapoda</taxon>
        <taxon>Insecta</taxon>
        <taxon>Pterygota</taxon>
        <taxon>Neoptera</taxon>
        <taxon>Endopterygota</taxon>
        <taxon>Coleoptera</taxon>
        <taxon>Polyphaga</taxon>
        <taxon>Cucujiformia</taxon>
        <taxon>Curculionidae</taxon>
        <taxon>Ceutorhynchinae</taxon>
        <taxon>Ceutorhynchus</taxon>
    </lineage>
</organism>